<keyword evidence="4 6" id="KW-0472">Membrane</keyword>
<keyword evidence="5" id="KW-0862">Zinc</keyword>
<keyword evidence="2 6" id="KW-0812">Transmembrane</keyword>
<sequence length="100" mass="10855">MLAMPSNVGTKVLVIVWTGVPLYLMLGYVAVPFVETLLIGAGFVVALLVAGAVLYNISAVFYGVRWPNLWPNTFTHHEFFHGFTAAAASCHFAAVWLVVT</sequence>
<comment type="caution">
    <text evidence="7">The sequence shown here is derived from an EMBL/GenBank/DDBJ whole genome shotgun (WGS) entry which is preliminary data.</text>
</comment>
<dbReference type="STRING" id="126673.AWC01_04085"/>
<comment type="subcellular location">
    <subcellularLocation>
        <location evidence="1">Membrane</location>
        <topology evidence="1">Multi-pass membrane protein</topology>
    </subcellularLocation>
</comment>
<accession>A0A1X1TIW6</accession>
<dbReference type="AlphaFoldDB" id="A0A1X1TIW6"/>
<dbReference type="GO" id="GO:0046872">
    <property type="term" value="F:metal ion binding"/>
    <property type="evidence" value="ECO:0007669"/>
    <property type="project" value="UniProtKB-KW"/>
</dbReference>
<gene>
    <name evidence="7" type="ORF">AWC01_04085</name>
</gene>
<evidence type="ECO:0000256" key="1">
    <source>
        <dbReference type="ARBA" id="ARBA00004141"/>
    </source>
</evidence>
<evidence type="ECO:0000313" key="8">
    <source>
        <dbReference type="Proteomes" id="UP000193564"/>
    </source>
</evidence>
<name>A0A1X1TIW6_9MYCO</name>
<evidence type="ECO:0000256" key="3">
    <source>
        <dbReference type="ARBA" id="ARBA00022989"/>
    </source>
</evidence>
<keyword evidence="5" id="KW-0479">Metal-binding</keyword>
<dbReference type="GO" id="GO:0016020">
    <property type="term" value="C:membrane"/>
    <property type="evidence" value="ECO:0007669"/>
    <property type="project" value="UniProtKB-SubCell"/>
</dbReference>
<proteinExistence type="predicted"/>
<feature type="transmembrane region" description="Helical" evidence="6">
    <location>
        <begin position="37"/>
        <end position="58"/>
    </location>
</feature>
<dbReference type="Proteomes" id="UP000193564">
    <property type="component" value="Unassembled WGS sequence"/>
</dbReference>
<protein>
    <submittedName>
        <fullName evidence="7">Uncharacterized protein</fullName>
    </submittedName>
</protein>
<feature type="binding site" evidence="5">
    <location>
        <position position="81"/>
    </location>
    <ligand>
        <name>Zn(2+)</name>
        <dbReference type="ChEBI" id="CHEBI:29105"/>
    </ligand>
</feature>
<organism evidence="7 8">
    <name type="scientific">Mycolicibacterium doricum</name>
    <dbReference type="NCBI Taxonomy" id="126673"/>
    <lineage>
        <taxon>Bacteria</taxon>
        <taxon>Bacillati</taxon>
        <taxon>Actinomycetota</taxon>
        <taxon>Actinomycetes</taxon>
        <taxon>Mycobacteriales</taxon>
        <taxon>Mycobacteriaceae</taxon>
        <taxon>Mycolicibacterium</taxon>
    </lineage>
</organism>
<keyword evidence="3 6" id="KW-1133">Transmembrane helix</keyword>
<evidence type="ECO:0000256" key="2">
    <source>
        <dbReference type="ARBA" id="ARBA00022692"/>
    </source>
</evidence>
<dbReference type="InterPro" id="IPR004254">
    <property type="entry name" value="AdipoR/HlyIII-related"/>
</dbReference>
<reference evidence="7 8" key="1">
    <citation type="submission" date="2016-01" db="EMBL/GenBank/DDBJ databases">
        <title>The new phylogeny of the genus Mycobacterium.</title>
        <authorList>
            <person name="Tarcisio F."/>
            <person name="Conor M."/>
            <person name="Antonella G."/>
            <person name="Elisabetta G."/>
            <person name="Giulia F.S."/>
            <person name="Sara T."/>
            <person name="Anna F."/>
            <person name="Clotilde B."/>
            <person name="Roberto B."/>
            <person name="Veronica D.S."/>
            <person name="Fabio R."/>
            <person name="Monica P."/>
            <person name="Olivier J."/>
            <person name="Enrico T."/>
            <person name="Nicola S."/>
        </authorList>
    </citation>
    <scope>NUCLEOTIDE SEQUENCE [LARGE SCALE GENOMIC DNA]</scope>
    <source>
        <strain evidence="7 8">DSM 44339</strain>
    </source>
</reference>
<feature type="transmembrane region" description="Helical" evidence="6">
    <location>
        <begin position="12"/>
        <end position="31"/>
    </location>
</feature>
<dbReference type="Pfam" id="PF03006">
    <property type="entry name" value="HlyIII"/>
    <property type="match status" value="1"/>
</dbReference>
<feature type="binding site" evidence="5">
    <location>
        <position position="77"/>
    </location>
    <ligand>
        <name>Zn(2+)</name>
        <dbReference type="ChEBI" id="CHEBI:29105"/>
    </ligand>
</feature>
<evidence type="ECO:0000313" key="7">
    <source>
        <dbReference type="EMBL" id="ORV44446.1"/>
    </source>
</evidence>
<keyword evidence="8" id="KW-1185">Reference proteome</keyword>
<feature type="transmembrane region" description="Helical" evidence="6">
    <location>
        <begin position="79"/>
        <end position="99"/>
    </location>
</feature>
<dbReference type="EMBL" id="LQOS01000013">
    <property type="protein sequence ID" value="ORV44446.1"/>
    <property type="molecule type" value="Genomic_DNA"/>
</dbReference>
<evidence type="ECO:0000256" key="6">
    <source>
        <dbReference type="SAM" id="Phobius"/>
    </source>
</evidence>
<evidence type="ECO:0000256" key="4">
    <source>
        <dbReference type="ARBA" id="ARBA00023136"/>
    </source>
</evidence>
<evidence type="ECO:0000256" key="5">
    <source>
        <dbReference type="PIRSR" id="PIRSR604254-1"/>
    </source>
</evidence>